<dbReference type="NCBIfam" id="TIGR02757">
    <property type="entry name" value="TIGR02757 family protein"/>
    <property type="match status" value="1"/>
</dbReference>
<name>A0A956SCR9_UNCEI</name>
<accession>A0A956SCR9</accession>
<reference evidence="2" key="2">
    <citation type="journal article" date="2021" name="Microbiome">
        <title>Successional dynamics and alternative stable states in a saline activated sludge microbial community over 9 years.</title>
        <authorList>
            <person name="Wang Y."/>
            <person name="Ye J."/>
            <person name="Ju F."/>
            <person name="Liu L."/>
            <person name="Boyd J.A."/>
            <person name="Deng Y."/>
            <person name="Parks D.H."/>
            <person name="Jiang X."/>
            <person name="Yin X."/>
            <person name="Woodcroft B.J."/>
            <person name="Tyson G.W."/>
            <person name="Hugenholtz P."/>
            <person name="Polz M.F."/>
            <person name="Zhang T."/>
        </authorList>
    </citation>
    <scope>NUCLEOTIDE SEQUENCE</scope>
    <source>
        <strain evidence="2">HKST-UBA02</strain>
    </source>
</reference>
<comment type="caution">
    <text evidence="2">The sequence shown here is derived from an EMBL/GenBank/DDBJ whole genome shotgun (WGS) entry which is preliminary data.</text>
</comment>
<evidence type="ECO:0000256" key="1">
    <source>
        <dbReference type="SAM" id="MobiDB-lite"/>
    </source>
</evidence>
<reference evidence="2" key="1">
    <citation type="submission" date="2020-04" db="EMBL/GenBank/DDBJ databases">
        <authorList>
            <person name="Zhang T."/>
        </authorList>
    </citation>
    <scope>NUCLEOTIDE SEQUENCE</scope>
    <source>
        <strain evidence="2">HKST-UBA02</strain>
    </source>
</reference>
<dbReference type="Pfam" id="PF09674">
    <property type="entry name" value="DUF2400"/>
    <property type="match status" value="1"/>
</dbReference>
<organism evidence="2 3">
    <name type="scientific">Eiseniibacteriota bacterium</name>
    <dbReference type="NCBI Taxonomy" id="2212470"/>
    <lineage>
        <taxon>Bacteria</taxon>
        <taxon>Candidatus Eiseniibacteriota</taxon>
    </lineage>
</organism>
<dbReference type="AlphaFoldDB" id="A0A956SCR9"/>
<dbReference type="EMBL" id="JAGQHS010000007">
    <property type="protein sequence ID" value="MCA9754684.1"/>
    <property type="molecule type" value="Genomic_DNA"/>
</dbReference>
<proteinExistence type="predicted"/>
<dbReference type="InterPro" id="IPR014127">
    <property type="entry name" value="CHP02757"/>
</dbReference>
<feature type="region of interest" description="Disordered" evidence="1">
    <location>
        <begin position="307"/>
        <end position="332"/>
    </location>
</feature>
<sequence>MISAARADVLRVVLDGLLDHGPTRHHLPDDPVGIVREYERSDDRELVALFAALLAYGRVSSIRSSLRALFGGLGPSPADSVRERAYLSDAWAPGFQHRWTRRDDVVGLMEAVRRMWAEEGSLGEALAERVRVERGFERGLSAWVRELRDRAASAQTRAPGRPTPRILRRSGPVEPSRGLRFLLADPAGPSACKRLRLFLRWMARPDDGIDLGVWEGLVDPAELIVPLDVHWARIGPRLGLARRRIPDGRMARELSENLRRIRPEDPLVYDFPVCHLGIAGGCPGTITVEHCLGCALSEGCASGRRRIASRRTSTRMQDPLNRTDGQRNQNAT</sequence>
<dbReference type="Proteomes" id="UP000739538">
    <property type="component" value="Unassembled WGS sequence"/>
</dbReference>
<feature type="region of interest" description="Disordered" evidence="1">
    <location>
        <begin position="153"/>
        <end position="172"/>
    </location>
</feature>
<protein>
    <submittedName>
        <fullName evidence="2">TIGR02757 family protein</fullName>
    </submittedName>
</protein>
<evidence type="ECO:0000313" key="3">
    <source>
        <dbReference type="Proteomes" id="UP000739538"/>
    </source>
</evidence>
<evidence type="ECO:0000313" key="2">
    <source>
        <dbReference type="EMBL" id="MCA9754684.1"/>
    </source>
</evidence>
<gene>
    <name evidence="2" type="ORF">KDA27_02695</name>
</gene>